<name>A0A087URQ6_STEMI</name>
<dbReference type="Proteomes" id="UP000054359">
    <property type="component" value="Unassembled WGS sequence"/>
</dbReference>
<feature type="non-terminal residue" evidence="1">
    <location>
        <position position="1"/>
    </location>
</feature>
<proteinExistence type="predicted"/>
<protein>
    <submittedName>
        <fullName evidence="1">Uncharacterized protein</fullName>
    </submittedName>
</protein>
<reference evidence="1 2" key="1">
    <citation type="submission" date="2013-11" db="EMBL/GenBank/DDBJ databases">
        <title>Genome sequencing of Stegodyphus mimosarum.</title>
        <authorList>
            <person name="Bechsgaard J."/>
        </authorList>
    </citation>
    <scope>NUCLEOTIDE SEQUENCE [LARGE SCALE GENOMIC DNA]</scope>
</reference>
<dbReference type="AlphaFoldDB" id="A0A087URQ6"/>
<evidence type="ECO:0000313" key="1">
    <source>
        <dbReference type="EMBL" id="KFM80045.1"/>
    </source>
</evidence>
<feature type="non-terminal residue" evidence="1">
    <location>
        <position position="90"/>
    </location>
</feature>
<accession>A0A087URQ6</accession>
<evidence type="ECO:0000313" key="2">
    <source>
        <dbReference type="Proteomes" id="UP000054359"/>
    </source>
</evidence>
<organism evidence="1 2">
    <name type="scientific">Stegodyphus mimosarum</name>
    <name type="common">African social velvet spider</name>
    <dbReference type="NCBI Taxonomy" id="407821"/>
    <lineage>
        <taxon>Eukaryota</taxon>
        <taxon>Metazoa</taxon>
        <taxon>Ecdysozoa</taxon>
        <taxon>Arthropoda</taxon>
        <taxon>Chelicerata</taxon>
        <taxon>Arachnida</taxon>
        <taxon>Araneae</taxon>
        <taxon>Araneomorphae</taxon>
        <taxon>Entelegynae</taxon>
        <taxon>Eresoidea</taxon>
        <taxon>Eresidae</taxon>
        <taxon>Stegodyphus</taxon>
    </lineage>
</organism>
<dbReference type="EMBL" id="KK121235">
    <property type="protein sequence ID" value="KFM80045.1"/>
    <property type="molecule type" value="Genomic_DNA"/>
</dbReference>
<keyword evidence="2" id="KW-1185">Reference proteome</keyword>
<sequence length="90" mass="10630">EIYAIFIPLFVFLLNKQDNRLITEAGAVSYNKKFNRLNLGGKKTSTQQEVNLLKKIYECFFISFCANISLKRRSFQRQNLTFFLFFNTCN</sequence>
<gene>
    <name evidence="1" type="ORF">X975_14918</name>
</gene>